<dbReference type="Proteomes" id="UP000429607">
    <property type="component" value="Unassembled WGS sequence"/>
</dbReference>
<dbReference type="EMBL" id="QXFT01002690">
    <property type="protein sequence ID" value="KAE9294473.1"/>
    <property type="molecule type" value="Genomic_DNA"/>
</dbReference>
<keyword evidence="4" id="KW-1185">Reference proteome</keyword>
<evidence type="ECO:0000313" key="1">
    <source>
        <dbReference type="EMBL" id="KAE9039941.1"/>
    </source>
</evidence>
<evidence type="ECO:0000313" key="2">
    <source>
        <dbReference type="EMBL" id="KAE9294473.1"/>
    </source>
</evidence>
<gene>
    <name evidence="1" type="ORF">PR001_g7289</name>
    <name evidence="2" type="ORF">PR003_g24249</name>
</gene>
<organism evidence="2 4">
    <name type="scientific">Phytophthora rubi</name>
    <dbReference type="NCBI Taxonomy" id="129364"/>
    <lineage>
        <taxon>Eukaryota</taxon>
        <taxon>Sar</taxon>
        <taxon>Stramenopiles</taxon>
        <taxon>Oomycota</taxon>
        <taxon>Peronosporomycetes</taxon>
        <taxon>Peronosporales</taxon>
        <taxon>Peronosporaceae</taxon>
        <taxon>Phytophthora</taxon>
    </lineage>
</organism>
<sequence length="186" mass="18710">MCQHQVWARAASERLYCTVEAVCNVDVASRVAALPPAAAASWRSAAGIGVRGVEVPDTARGVLVAAGSKRDTPAPPDVVFALSDPEVAVDGLLDTAGGALDVVGTLVKLPIPGSLTLPCAVSEVVVDETGATRAAGVPCSVGACSPSPEEEAESCGAAMTISDMSLGTARMNCECDCCLSCGVAEY</sequence>
<evidence type="ECO:0000313" key="3">
    <source>
        <dbReference type="Proteomes" id="UP000429607"/>
    </source>
</evidence>
<evidence type="ECO:0000313" key="4">
    <source>
        <dbReference type="Proteomes" id="UP000434957"/>
    </source>
</evidence>
<dbReference type="AlphaFoldDB" id="A0A6A4CPP6"/>
<dbReference type="Proteomes" id="UP000434957">
    <property type="component" value="Unassembled WGS sequence"/>
</dbReference>
<comment type="caution">
    <text evidence="2">The sequence shown here is derived from an EMBL/GenBank/DDBJ whole genome shotgun (WGS) entry which is preliminary data.</text>
</comment>
<protein>
    <submittedName>
        <fullName evidence="2">Uncharacterized protein</fullName>
    </submittedName>
</protein>
<name>A0A6A4CPP6_9STRA</name>
<dbReference type="EMBL" id="QXFV01000360">
    <property type="protein sequence ID" value="KAE9039941.1"/>
    <property type="molecule type" value="Genomic_DNA"/>
</dbReference>
<reference evidence="2 4" key="1">
    <citation type="submission" date="2018-08" db="EMBL/GenBank/DDBJ databases">
        <title>Genomic investigation of the strawberry pathogen Phytophthora fragariae indicates pathogenicity is determined by transcriptional variation in three key races.</title>
        <authorList>
            <person name="Adams T.M."/>
            <person name="Armitage A.D."/>
            <person name="Sobczyk M.K."/>
            <person name="Bates H.J."/>
            <person name="Dunwell J.M."/>
            <person name="Nellist C.F."/>
            <person name="Harrison R.J."/>
        </authorList>
    </citation>
    <scope>NUCLEOTIDE SEQUENCE [LARGE SCALE GENOMIC DNA]</scope>
    <source>
        <strain evidence="1 3">SCRP249</strain>
        <strain evidence="2 4">SCRP333</strain>
    </source>
</reference>
<accession>A0A6A4CPP6</accession>
<proteinExistence type="predicted"/>